<keyword evidence="4" id="KW-1185">Reference proteome</keyword>
<gene>
    <name evidence="3" type="ORF">EDC03_0415</name>
</gene>
<dbReference type="InterPro" id="IPR003010">
    <property type="entry name" value="C-N_Hydrolase"/>
</dbReference>
<comment type="caution">
    <text evidence="3">The sequence shown here is derived from an EMBL/GenBank/DDBJ whole genome shotgun (WGS) entry which is preliminary data.</text>
</comment>
<keyword evidence="1 3" id="KW-0378">Hydrolase</keyword>
<dbReference type="InParanoid" id="A0A3N1HTS7"/>
<dbReference type="InterPro" id="IPR036526">
    <property type="entry name" value="C-N_Hydrolase_sf"/>
</dbReference>
<reference evidence="3 4" key="1">
    <citation type="journal article" date="2015" name="Stand. Genomic Sci.">
        <title>Genomic Encyclopedia of Bacterial and Archaeal Type Strains, Phase III: the genomes of soil and plant-associated and newly described type strains.</title>
        <authorList>
            <person name="Whitman W.B."/>
            <person name="Woyke T."/>
            <person name="Klenk H.P."/>
            <person name="Zhou Y."/>
            <person name="Lilburn T.G."/>
            <person name="Beck B.J."/>
            <person name="De Vos P."/>
            <person name="Vandamme P."/>
            <person name="Eisen J.A."/>
            <person name="Garrity G."/>
            <person name="Hugenholtz P."/>
            <person name="Kyrpides N.C."/>
        </authorList>
    </citation>
    <scope>NUCLEOTIDE SEQUENCE [LARGE SCALE GENOMIC DNA]</scope>
    <source>
        <strain evidence="3 4">CECT 7306</strain>
    </source>
</reference>
<dbReference type="Gene3D" id="3.60.110.10">
    <property type="entry name" value="Carbon-nitrogen hydrolase"/>
    <property type="match status" value="1"/>
</dbReference>
<dbReference type="OrthoDB" id="9811121at2"/>
<evidence type="ECO:0000259" key="2">
    <source>
        <dbReference type="PROSITE" id="PS50263"/>
    </source>
</evidence>
<dbReference type="GO" id="GO:0050126">
    <property type="term" value="F:N-carbamoylputrescine amidase activity"/>
    <property type="evidence" value="ECO:0007669"/>
    <property type="project" value="TreeGrafter"/>
</dbReference>
<dbReference type="PANTHER" id="PTHR43674">
    <property type="entry name" value="NITRILASE C965.09-RELATED"/>
    <property type="match status" value="1"/>
</dbReference>
<dbReference type="Proteomes" id="UP000276232">
    <property type="component" value="Unassembled WGS sequence"/>
</dbReference>
<dbReference type="SUPFAM" id="SSF56317">
    <property type="entry name" value="Carbon-nitrogen hydrolase"/>
    <property type="match status" value="1"/>
</dbReference>
<feature type="domain" description="CN hydrolase" evidence="2">
    <location>
        <begin position="11"/>
        <end position="251"/>
    </location>
</feature>
<dbReference type="GO" id="GO:0033388">
    <property type="term" value="P:putrescine biosynthetic process from arginine"/>
    <property type="evidence" value="ECO:0007669"/>
    <property type="project" value="TreeGrafter"/>
</dbReference>
<dbReference type="EMBL" id="RJKN01000001">
    <property type="protein sequence ID" value="ROP45806.1"/>
    <property type="molecule type" value="Genomic_DNA"/>
</dbReference>
<accession>A0A3N1HTS7</accession>
<evidence type="ECO:0000256" key="1">
    <source>
        <dbReference type="ARBA" id="ARBA00022801"/>
    </source>
</evidence>
<dbReference type="RefSeq" id="WP_123378504.1">
    <property type="nucleotide sequence ID" value="NZ_RJKN01000001.1"/>
</dbReference>
<sequence>MPGAGAGDRVVPVRCHELAPVIGDVAGNLRAVEEAVAGAVAAGRRLLVLPELATSGYHLTPEEAREAALPTGDAAFDRWARLLPEDAVLVVGFAEAGDGVVHNSAAVVTAGGVRAVHRKSHLWDTEKEVFAPGDAAAVVVPTPVGPLGVLVCYELEFPEMPRGLALAGAEIIAVPTNWPAVPTPAGEHPPEVVQAMAAARSSGVAVLCCDRRGEERGERWTRGTSVVGTDGWLRGTTDAEGRLDVDVELRAGRHDLSTRNHVHRDRRPDLYV</sequence>
<organism evidence="3 4">
    <name type="scientific">Pseudokineococcus lusitanus</name>
    <dbReference type="NCBI Taxonomy" id="763993"/>
    <lineage>
        <taxon>Bacteria</taxon>
        <taxon>Bacillati</taxon>
        <taxon>Actinomycetota</taxon>
        <taxon>Actinomycetes</taxon>
        <taxon>Kineosporiales</taxon>
        <taxon>Kineosporiaceae</taxon>
        <taxon>Pseudokineococcus</taxon>
    </lineage>
</organism>
<dbReference type="AlphaFoldDB" id="A0A3N1HTS7"/>
<dbReference type="PROSITE" id="PS50263">
    <property type="entry name" value="CN_HYDROLASE"/>
    <property type="match status" value="1"/>
</dbReference>
<dbReference type="PANTHER" id="PTHR43674:SF2">
    <property type="entry name" value="BETA-UREIDOPROPIONASE"/>
    <property type="match status" value="1"/>
</dbReference>
<evidence type="ECO:0000313" key="3">
    <source>
        <dbReference type="EMBL" id="ROP45806.1"/>
    </source>
</evidence>
<dbReference type="InterPro" id="IPR050345">
    <property type="entry name" value="Aliph_Amidase/BUP"/>
</dbReference>
<protein>
    <submittedName>
        <fullName evidence="3">Putative amidohydrolase</fullName>
    </submittedName>
</protein>
<dbReference type="Pfam" id="PF00795">
    <property type="entry name" value="CN_hydrolase"/>
    <property type="match status" value="1"/>
</dbReference>
<name>A0A3N1HTS7_9ACTN</name>
<proteinExistence type="predicted"/>
<evidence type="ECO:0000313" key="4">
    <source>
        <dbReference type="Proteomes" id="UP000276232"/>
    </source>
</evidence>